<dbReference type="GO" id="GO:0019478">
    <property type="term" value="P:D-amino acid catabolic process"/>
    <property type="evidence" value="ECO:0007669"/>
    <property type="project" value="UniProtKB-UniRule"/>
</dbReference>
<keyword evidence="2" id="KW-0378">Hydrolase</keyword>
<dbReference type="GO" id="GO:0106026">
    <property type="term" value="F:Gly-tRNA(Ala) deacylase activity"/>
    <property type="evidence" value="ECO:0007669"/>
    <property type="project" value="UniProtKB-UniRule"/>
</dbReference>
<dbReference type="RefSeq" id="WP_067491054.1">
    <property type="nucleotide sequence ID" value="NZ_SNXK01000002.1"/>
</dbReference>
<reference evidence="3 4" key="1">
    <citation type="submission" date="2019-03" db="EMBL/GenBank/DDBJ databases">
        <title>Genomic Encyclopedia of Type Strains, Phase IV (KMG-IV): sequencing the most valuable type-strain genomes for metagenomic binning, comparative biology and taxonomic classification.</title>
        <authorList>
            <person name="Goeker M."/>
        </authorList>
    </citation>
    <scope>NUCLEOTIDE SEQUENCE [LARGE SCALE GENOMIC DNA]</scope>
    <source>
        <strain evidence="3 4">DSM 44496</strain>
    </source>
</reference>
<evidence type="ECO:0000256" key="1">
    <source>
        <dbReference type="ARBA" id="ARBA00009673"/>
    </source>
</evidence>
<comment type="catalytic activity">
    <reaction evidence="2">
        <text>a D-aminoacyl-tRNA + H2O = a tRNA + a D-alpha-amino acid + H(+)</text>
        <dbReference type="Rhea" id="RHEA:13953"/>
        <dbReference type="Rhea" id="RHEA-COMP:10123"/>
        <dbReference type="Rhea" id="RHEA-COMP:10124"/>
        <dbReference type="ChEBI" id="CHEBI:15377"/>
        <dbReference type="ChEBI" id="CHEBI:15378"/>
        <dbReference type="ChEBI" id="CHEBI:59871"/>
        <dbReference type="ChEBI" id="CHEBI:78442"/>
        <dbReference type="ChEBI" id="CHEBI:79333"/>
        <dbReference type="EC" id="3.1.1.96"/>
    </reaction>
</comment>
<dbReference type="GO" id="GO:0051500">
    <property type="term" value="F:D-tyrosyl-tRNA(Tyr) deacylase activity"/>
    <property type="evidence" value="ECO:0007669"/>
    <property type="project" value="TreeGrafter"/>
</dbReference>
<comment type="caution">
    <text evidence="3">The sequence shown here is derived from an EMBL/GenBank/DDBJ whole genome shotgun (WGS) entry which is preliminary data.</text>
</comment>
<feature type="short sequence motif" description="Gly-cisPro motif, important for rejection of L-amino acids" evidence="2">
    <location>
        <begin position="139"/>
        <end position="140"/>
    </location>
</feature>
<dbReference type="NCBIfam" id="TIGR00256">
    <property type="entry name" value="D-aminoacyl-tRNA deacylase"/>
    <property type="match status" value="1"/>
</dbReference>
<dbReference type="EC" id="3.1.1.96" evidence="2"/>
<dbReference type="PANTHER" id="PTHR10472">
    <property type="entry name" value="D-TYROSYL-TRNA TYR DEACYLASE"/>
    <property type="match status" value="1"/>
</dbReference>
<dbReference type="GO" id="GO:0000049">
    <property type="term" value="F:tRNA binding"/>
    <property type="evidence" value="ECO:0007669"/>
    <property type="project" value="UniProtKB-UniRule"/>
</dbReference>
<comment type="subunit">
    <text evidence="2">Homodimer.</text>
</comment>
<comment type="subcellular location">
    <subcellularLocation>
        <location evidence="2">Cytoplasm</location>
    </subcellularLocation>
</comment>
<dbReference type="GO" id="GO:0005737">
    <property type="term" value="C:cytoplasm"/>
    <property type="evidence" value="ECO:0007669"/>
    <property type="project" value="UniProtKB-SubCell"/>
</dbReference>
<dbReference type="InterPro" id="IPR023509">
    <property type="entry name" value="DTD-like_sf"/>
</dbReference>
<evidence type="ECO:0000313" key="3">
    <source>
        <dbReference type="EMBL" id="TDP39762.1"/>
    </source>
</evidence>
<proteinExistence type="inferred from homology"/>
<comment type="similarity">
    <text evidence="1 2">Belongs to the DTD family.</text>
</comment>
<dbReference type="HAMAP" id="MF_00518">
    <property type="entry name" value="Deacylase_Dtd"/>
    <property type="match status" value="1"/>
</dbReference>
<dbReference type="InterPro" id="IPR003732">
    <property type="entry name" value="Daa-tRNA_deacyls_DTD"/>
</dbReference>
<dbReference type="EC" id="3.1.1.-" evidence="2"/>
<sequence>MRVLLQRVTTAQVTVDDQVVGRIDPAATGAPHGLLALVGVTHTDTEDLAKALADKAFRLRILDGERSAADLNAPILVVSQFTLYANTAKGRRPSWNAAAPGPVAEPLVDTFADALRDLRATVATGKFGAHMHIDLTNDGPVTVLLEG</sequence>
<dbReference type="PANTHER" id="PTHR10472:SF5">
    <property type="entry name" value="D-AMINOACYL-TRNA DEACYLASE 1"/>
    <property type="match status" value="1"/>
</dbReference>
<dbReference type="SUPFAM" id="SSF69500">
    <property type="entry name" value="DTD-like"/>
    <property type="match status" value="1"/>
</dbReference>
<dbReference type="Proteomes" id="UP000295087">
    <property type="component" value="Unassembled WGS sequence"/>
</dbReference>
<organism evidence="3 4">
    <name type="scientific">Nocardia ignorata</name>
    <dbReference type="NCBI Taxonomy" id="145285"/>
    <lineage>
        <taxon>Bacteria</taxon>
        <taxon>Bacillati</taxon>
        <taxon>Actinomycetota</taxon>
        <taxon>Actinomycetes</taxon>
        <taxon>Mycobacteriales</taxon>
        <taxon>Nocardiaceae</taxon>
        <taxon>Nocardia</taxon>
    </lineage>
</organism>
<comment type="function">
    <text evidence="2">An aminoacyl-tRNA editing enzyme that deacylates mischarged D-aminoacyl-tRNAs. Also deacylates mischarged glycyl-tRNA(Ala), protecting cells against glycine mischarging by AlaRS. Acts via tRNA-based rather than protein-based catalysis; rejects L-amino acids rather than detecting D-amino acids in the active site. By recycling D-aminoacyl-tRNA to D-amino acids and free tRNA molecules, this enzyme counteracts the toxicity associated with the formation of D-aminoacyl-tRNA entities in vivo and helps enforce protein L-homochirality.</text>
</comment>
<keyword evidence="4" id="KW-1185">Reference proteome</keyword>
<keyword evidence="2" id="KW-0820">tRNA-binding</keyword>
<keyword evidence="2" id="KW-0694">RNA-binding</keyword>
<name>A0A4R6PRW2_NOCIG</name>
<evidence type="ECO:0000256" key="2">
    <source>
        <dbReference type="HAMAP-Rule" id="MF_00518"/>
    </source>
</evidence>
<comment type="domain">
    <text evidence="2">A Gly-cisPro motif from one monomer fits into the active site of the other monomer to allow specific chiral rejection of L-amino acids.</text>
</comment>
<keyword evidence="2" id="KW-0963">Cytoplasm</keyword>
<protein>
    <recommendedName>
        <fullName evidence="2">D-aminoacyl-tRNA deacylase</fullName>
        <shortName evidence="2">DTD</shortName>
        <ecNumber evidence="2">3.1.1.96</ecNumber>
    </recommendedName>
    <alternativeName>
        <fullName evidence="2">Gly-tRNA(Ala) deacylase</fullName>
        <ecNumber evidence="2">3.1.1.-</ecNumber>
    </alternativeName>
</protein>
<dbReference type="GO" id="GO:0043908">
    <property type="term" value="F:Ser(Gly)-tRNA(Ala) hydrolase activity"/>
    <property type="evidence" value="ECO:0007669"/>
    <property type="project" value="UniProtKB-UniRule"/>
</dbReference>
<dbReference type="AlphaFoldDB" id="A0A4R6PRW2"/>
<dbReference type="EMBL" id="SNXK01000002">
    <property type="protein sequence ID" value="TDP39762.1"/>
    <property type="molecule type" value="Genomic_DNA"/>
</dbReference>
<evidence type="ECO:0000313" key="4">
    <source>
        <dbReference type="Proteomes" id="UP000295087"/>
    </source>
</evidence>
<dbReference type="Gene3D" id="3.50.80.10">
    <property type="entry name" value="D-tyrosyl-tRNA(Tyr) deacylase"/>
    <property type="match status" value="1"/>
</dbReference>
<dbReference type="Pfam" id="PF02580">
    <property type="entry name" value="Tyr_Deacylase"/>
    <property type="match status" value="1"/>
</dbReference>
<comment type="catalytic activity">
    <reaction evidence="2">
        <text>glycyl-tRNA(Ala) + H2O = tRNA(Ala) + glycine + H(+)</text>
        <dbReference type="Rhea" id="RHEA:53744"/>
        <dbReference type="Rhea" id="RHEA-COMP:9657"/>
        <dbReference type="Rhea" id="RHEA-COMP:13640"/>
        <dbReference type="ChEBI" id="CHEBI:15377"/>
        <dbReference type="ChEBI" id="CHEBI:15378"/>
        <dbReference type="ChEBI" id="CHEBI:57305"/>
        <dbReference type="ChEBI" id="CHEBI:78442"/>
        <dbReference type="ChEBI" id="CHEBI:78522"/>
    </reaction>
</comment>
<accession>A0A4R6PRW2</accession>
<gene>
    <name evidence="2" type="primary">dtd</name>
    <name evidence="3" type="ORF">DFR75_102481</name>
</gene>